<evidence type="ECO:0000313" key="2">
    <source>
        <dbReference type="EMBL" id="SEI38372.1"/>
    </source>
</evidence>
<dbReference type="EMBL" id="FNYO01000001">
    <property type="protein sequence ID" value="SEI38372.1"/>
    <property type="molecule type" value="Genomic_DNA"/>
</dbReference>
<dbReference type="SUPFAM" id="SSF53335">
    <property type="entry name" value="S-adenosyl-L-methionine-dependent methyltransferases"/>
    <property type="match status" value="1"/>
</dbReference>
<organism evidence="2 3">
    <name type="scientific">Azotobacter beijerinckii</name>
    <dbReference type="NCBI Taxonomy" id="170623"/>
    <lineage>
        <taxon>Bacteria</taxon>
        <taxon>Pseudomonadati</taxon>
        <taxon>Pseudomonadota</taxon>
        <taxon>Gammaproteobacteria</taxon>
        <taxon>Pseudomonadales</taxon>
        <taxon>Pseudomonadaceae</taxon>
        <taxon>Azotobacter</taxon>
    </lineage>
</organism>
<proteinExistence type="predicted"/>
<evidence type="ECO:0008006" key="4">
    <source>
        <dbReference type="Google" id="ProtNLM"/>
    </source>
</evidence>
<dbReference type="Gene3D" id="3.40.50.150">
    <property type="entry name" value="Vaccinia Virus protein VP39"/>
    <property type="match status" value="1"/>
</dbReference>
<gene>
    <name evidence="2" type="ORF">SAMN04244579_00144</name>
</gene>
<name>A0A1H6QHA7_9GAMM</name>
<keyword evidence="1" id="KW-1133">Transmembrane helix</keyword>
<keyword evidence="1" id="KW-0472">Membrane</keyword>
<evidence type="ECO:0000256" key="1">
    <source>
        <dbReference type="SAM" id="Phobius"/>
    </source>
</evidence>
<dbReference type="Proteomes" id="UP000199005">
    <property type="component" value="Unassembled WGS sequence"/>
</dbReference>
<dbReference type="InterPro" id="IPR029063">
    <property type="entry name" value="SAM-dependent_MTases_sf"/>
</dbReference>
<sequence length="267" mass="30172">MDRIHLFEWEDQEWFPELFRDFITDHLAFYMGRAYRAVVPQLAEAMKSTEQTSIVDLCSGGGGPIPALLPAIAQEAGRPVSATLTDLYPNASAVERINVQVDGAVRYRAESTNAMNCPESLRGFRTIFTGFHHFRPESAKRILADAVRRKAPIAVFEAQERSLWRILTVPILLLLGSLIFTPFVGRLTFKRFFFTYVIPLAPFFIAFDGVVSCFRTYTPKELEQLTEGLGRDGYRWETGRYWTSDLLIGPYRITYLIGTPVAESGAA</sequence>
<dbReference type="AlphaFoldDB" id="A0A1H6QHA7"/>
<reference evidence="2 3" key="1">
    <citation type="submission" date="2016-10" db="EMBL/GenBank/DDBJ databases">
        <authorList>
            <person name="de Groot N.N."/>
        </authorList>
    </citation>
    <scope>NUCLEOTIDE SEQUENCE [LARGE SCALE GENOMIC DNA]</scope>
    <source>
        <strain evidence="2 3">DSM 1041</strain>
    </source>
</reference>
<accession>A0A1H6QHA7</accession>
<feature type="transmembrane region" description="Helical" evidence="1">
    <location>
        <begin position="163"/>
        <end position="181"/>
    </location>
</feature>
<feature type="transmembrane region" description="Helical" evidence="1">
    <location>
        <begin position="193"/>
        <end position="214"/>
    </location>
</feature>
<dbReference type="RefSeq" id="WP_090896241.1">
    <property type="nucleotide sequence ID" value="NZ_FNYO01000001.1"/>
</dbReference>
<keyword evidence="1" id="KW-0812">Transmembrane</keyword>
<protein>
    <recommendedName>
        <fullName evidence="4">Methyltransferase domain-containing protein</fullName>
    </recommendedName>
</protein>
<dbReference type="STRING" id="170623.SAMN04244579_00144"/>
<evidence type="ECO:0000313" key="3">
    <source>
        <dbReference type="Proteomes" id="UP000199005"/>
    </source>
</evidence>